<keyword evidence="3" id="KW-1185">Reference proteome</keyword>
<evidence type="ECO:0000256" key="1">
    <source>
        <dbReference type="SAM" id="MobiDB-lite"/>
    </source>
</evidence>
<accession>A0AAV7IKM3</accession>
<evidence type="ECO:0000313" key="2">
    <source>
        <dbReference type="EMBL" id="KAH0552710.1"/>
    </source>
</evidence>
<sequence>MREKGGGRRRLPGNDNIIGVAESKLELVSPRDTPIVPTDLCNAPNICQMTTVDSKESNRGSDEGCFAGDYTGPEGR</sequence>
<dbReference type="EMBL" id="JAHXZJ010001492">
    <property type="protein sequence ID" value="KAH0552710.1"/>
    <property type="molecule type" value="Genomic_DNA"/>
</dbReference>
<organism evidence="2 3">
    <name type="scientific">Cotesia glomerata</name>
    <name type="common">Lepidopteran parasitic wasp</name>
    <name type="synonym">Apanteles glomeratus</name>
    <dbReference type="NCBI Taxonomy" id="32391"/>
    <lineage>
        <taxon>Eukaryota</taxon>
        <taxon>Metazoa</taxon>
        <taxon>Ecdysozoa</taxon>
        <taxon>Arthropoda</taxon>
        <taxon>Hexapoda</taxon>
        <taxon>Insecta</taxon>
        <taxon>Pterygota</taxon>
        <taxon>Neoptera</taxon>
        <taxon>Endopterygota</taxon>
        <taxon>Hymenoptera</taxon>
        <taxon>Apocrita</taxon>
        <taxon>Ichneumonoidea</taxon>
        <taxon>Braconidae</taxon>
        <taxon>Microgastrinae</taxon>
        <taxon>Cotesia</taxon>
    </lineage>
</organism>
<evidence type="ECO:0000313" key="3">
    <source>
        <dbReference type="Proteomes" id="UP000826195"/>
    </source>
</evidence>
<feature type="compositionally biased region" description="Basic and acidic residues" evidence="1">
    <location>
        <begin position="53"/>
        <end position="62"/>
    </location>
</feature>
<reference evidence="2 3" key="1">
    <citation type="journal article" date="2021" name="J. Hered.">
        <title>A chromosome-level genome assembly of the parasitoid wasp, Cotesia glomerata (Hymenoptera: Braconidae).</title>
        <authorList>
            <person name="Pinto B.J."/>
            <person name="Weis J.J."/>
            <person name="Gamble T."/>
            <person name="Ode P.J."/>
            <person name="Paul R."/>
            <person name="Zaspel J.M."/>
        </authorList>
    </citation>
    <scope>NUCLEOTIDE SEQUENCE [LARGE SCALE GENOMIC DNA]</scope>
    <source>
        <strain evidence="2">CgM1</strain>
    </source>
</reference>
<feature type="region of interest" description="Disordered" evidence="1">
    <location>
        <begin position="52"/>
        <end position="76"/>
    </location>
</feature>
<proteinExistence type="predicted"/>
<name>A0AAV7IKM3_COTGL</name>
<protein>
    <submittedName>
        <fullName evidence="2">Uncharacterized protein</fullName>
    </submittedName>
</protein>
<dbReference type="Proteomes" id="UP000826195">
    <property type="component" value="Unassembled WGS sequence"/>
</dbReference>
<gene>
    <name evidence="2" type="ORF">KQX54_014297</name>
</gene>
<comment type="caution">
    <text evidence="2">The sequence shown here is derived from an EMBL/GenBank/DDBJ whole genome shotgun (WGS) entry which is preliminary data.</text>
</comment>
<dbReference type="AlphaFoldDB" id="A0AAV7IKM3"/>